<gene>
    <name evidence="1" type="ORF">GLO26_09860</name>
</gene>
<dbReference type="Proteomes" id="UP000638836">
    <property type="component" value="Unassembled WGS sequence"/>
</dbReference>
<organism evidence="1 2">
    <name type="scientific">Carnobacterium inhibens</name>
    <dbReference type="NCBI Taxonomy" id="147709"/>
    <lineage>
        <taxon>Bacteria</taxon>
        <taxon>Bacillati</taxon>
        <taxon>Bacillota</taxon>
        <taxon>Bacilli</taxon>
        <taxon>Lactobacillales</taxon>
        <taxon>Carnobacteriaceae</taxon>
        <taxon>Carnobacterium</taxon>
    </lineage>
</organism>
<dbReference type="GO" id="GO:0016853">
    <property type="term" value="F:isomerase activity"/>
    <property type="evidence" value="ECO:0007669"/>
    <property type="project" value="UniProtKB-KW"/>
</dbReference>
<name>A0ABR7TDP3_9LACT</name>
<dbReference type="RefSeq" id="WP_023177056.1">
    <property type="nucleotide sequence ID" value="NZ_JAMAYM010000009.1"/>
</dbReference>
<evidence type="ECO:0000313" key="2">
    <source>
        <dbReference type="Proteomes" id="UP000638836"/>
    </source>
</evidence>
<keyword evidence="1" id="KW-0413">Isomerase</keyword>
<dbReference type="Gene3D" id="3.40.30.10">
    <property type="entry name" value="Glutaredoxin"/>
    <property type="match status" value="1"/>
</dbReference>
<evidence type="ECO:0000313" key="1">
    <source>
        <dbReference type="EMBL" id="MBC9826109.1"/>
    </source>
</evidence>
<dbReference type="Pfam" id="PF13743">
    <property type="entry name" value="Thioredoxin_5"/>
    <property type="match status" value="1"/>
</dbReference>
<dbReference type="InterPro" id="IPR036249">
    <property type="entry name" value="Thioredoxin-like_sf"/>
</dbReference>
<dbReference type="EMBL" id="WNJQ01000010">
    <property type="protein sequence ID" value="MBC9826109.1"/>
    <property type="molecule type" value="Genomic_DNA"/>
</dbReference>
<reference evidence="1 2" key="1">
    <citation type="journal article" date="2020" name="Microorganisms">
        <title>New Insight into Antimicrobial Compounds from Food and Marine-Sourced Carnobacterium Species through Phenotype and Genome Analyses.</title>
        <authorList>
            <person name="Begrem S."/>
            <person name="Ivaniuk F."/>
            <person name="Gigout-Chevalier F."/>
            <person name="Kolypczuk L."/>
            <person name="Bonnetot S."/>
            <person name="Leroi F."/>
            <person name="Grovel O."/>
            <person name="Delbarre-Ladrat C."/>
            <person name="Passerini D."/>
        </authorList>
    </citation>
    <scope>NUCLEOTIDE SEQUENCE [LARGE SCALE GENOMIC DNA]</scope>
    <source>
        <strain evidence="1 2">MIP2551</strain>
    </source>
</reference>
<dbReference type="SUPFAM" id="SSF52833">
    <property type="entry name" value="Thioredoxin-like"/>
    <property type="match status" value="1"/>
</dbReference>
<sequence>MVERNKQIEIFLFINPISESSFKMEKEVLKFIGIYEKDAQMSILPYHNPQTLFNYMQRNQMPTQSTQLWNTLQNDIYHVSLAYIAATIQGKKKGRNFLMTVQEQIVDQDKPLSKKLLIEAAKKARLDIEMFLSDFHSSFTQSLFHLDQEVSKTMGATDTPTCVLVTTGEEKTTTLIESSVTAEDLCQMV</sequence>
<proteinExistence type="predicted"/>
<accession>A0ABR7TDP3</accession>
<protein>
    <submittedName>
        <fullName evidence="1">Dithiol-disulfide isomerase</fullName>
    </submittedName>
</protein>
<comment type="caution">
    <text evidence="1">The sequence shown here is derived from an EMBL/GenBank/DDBJ whole genome shotgun (WGS) entry which is preliminary data.</text>
</comment>
<keyword evidence="2" id="KW-1185">Reference proteome</keyword>